<keyword evidence="3" id="KW-1185">Reference proteome</keyword>
<evidence type="ECO:0000256" key="1">
    <source>
        <dbReference type="SAM" id="MobiDB-lite"/>
    </source>
</evidence>
<feature type="region of interest" description="Disordered" evidence="1">
    <location>
        <begin position="71"/>
        <end position="108"/>
    </location>
</feature>
<name>A0A9P5VG73_9FUNG</name>
<organism evidence="2 3">
    <name type="scientific">Podila minutissima</name>
    <dbReference type="NCBI Taxonomy" id="64525"/>
    <lineage>
        <taxon>Eukaryota</taxon>
        <taxon>Fungi</taxon>
        <taxon>Fungi incertae sedis</taxon>
        <taxon>Mucoromycota</taxon>
        <taxon>Mortierellomycotina</taxon>
        <taxon>Mortierellomycetes</taxon>
        <taxon>Mortierellales</taxon>
        <taxon>Mortierellaceae</taxon>
        <taxon>Podila</taxon>
    </lineage>
</organism>
<gene>
    <name evidence="2" type="ORF">BG006_002633</name>
</gene>
<sequence length="929" mass="105284">MASFDEAESQYFVSEKGILLAGLATRVCPESGLRYILWSDIQGKFAGIRCLRGWDKELALFMVNTESELQEHSAEEPLQNQQDADRSDATTVNSESLGHPSSPPQSELSQLRETLLELYKLLQSNIHNPAESMVTFRQCMANVQYYHSKFESDIKNADNAEIRDPTSGLDKSQMLQEIRDLQKQVPEWDLQNNYHNMLHLDDSWRRYETSSLFIILPSDLNSWVNSDSATHQLRIHFLCSNLQSAPPTDKPQHVHLSNHPGYNLLRPHEFLREYGYYVLRLLQIIKCGYSDAEYQFLPLDGDKILWNCDPNVVGSHINKDTITHLVDRAIAYLHELSLPQERNPAPTGDQAAMIKSFLDLQGGGNPDSNLIPCIASDHQVHWMCQEHAHQHVDQGCLQELQDFVSSHGGHVDMQQATLSVELGSESETDEFRRLLTGTKYAFDISLTIRWNPTRANIRELCLDIGKTNAVFLEIDGVTPDIQPREYVQYSVDIFCDKILQEARNLLAITLLNYPRPQEQCLYFRQIVLQSPLTPDQNPHQLEFLRHDVRKFTDMVDRAKATSDLTTAAGELSAMLAKHGRSDATVFTSYRGSWSGVVDLKKGAFVDVYSVDMACTQLVLSSGSLRKITLYVYEMDVDQAFFSMLKANTELEELNVTHDPYNHNKLHSITKIFRIWHDASSSFRLTVLDRMQDHEGRIVAQLAIRGAARDLPDVEGGEEEQSLVCLQQTKVALEDIEILQWHCDKIFGQLSDEIASFLDTATQQHPSILTSFSIDITDRSPACLVSIQNIISRSNLEHLVVDCAPIKPAISDLIAQVLDSIQWPSLKSLVLTGHNIDEWIQLWLRPVAPSLLCLQIRGTGSTIQALSHESVLFVLDMVLASPMVELHFENVHLPGLRDWELFVKSMDPSVDVEVRNCACKWPLDSDTLEE</sequence>
<dbReference type="EMBL" id="JAAAUY010001631">
    <property type="protein sequence ID" value="KAF9321349.1"/>
    <property type="molecule type" value="Genomic_DNA"/>
</dbReference>
<proteinExistence type="predicted"/>
<protein>
    <submittedName>
        <fullName evidence="2">Uncharacterized protein</fullName>
    </submittedName>
</protein>
<dbReference type="AlphaFoldDB" id="A0A9P5VG73"/>
<reference evidence="2" key="1">
    <citation type="journal article" date="2020" name="Fungal Divers.">
        <title>Resolving the Mortierellaceae phylogeny through synthesis of multi-gene phylogenetics and phylogenomics.</title>
        <authorList>
            <person name="Vandepol N."/>
            <person name="Liber J."/>
            <person name="Desiro A."/>
            <person name="Na H."/>
            <person name="Kennedy M."/>
            <person name="Barry K."/>
            <person name="Grigoriev I.V."/>
            <person name="Miller A.N."/>
            <person name="O'Donnell K."/>
            <person name="Stajich J.E."/>
            <person name="Bonito G."/>
        </authorList>
    </citation>
    <scope>NUCLEOTIDE SEQUENCE</scope>
    <source>
        <strain evidence="2">NVP1</strain>
    </source>
</reference>
<evidence type="ECO:0000313" key="3">
    <source>
        <dbReference type="Proteomes" id="UP000696485"/>
    </source>
</evidence>
<evidence type="ECO:0000313" key="2">
    <source>
        <dbReference type="EMBL" id="KAF9321349.1"/>
    </source>
</evidence>
<dbReference type="SUPFAM" id="SSF52047">
    <property type="entry name" value="RNI-like"/>
    <property type="match status" value="1"/>
</dbReference>
<accession>A0A9P5VG73</accession>
<comment type="caution">
    <text evidence="2">The sequence shown here is derived from an EMBL/GenBank/DDBJ whole genome shotgun (WGS) entry which is preliminary data.</text>
</comment>
<dbReference type="Proteomes" id="UP000696485">
    <property type="component" value="Unassembled WGS sequence"/>
</dbReference>